<name>A0A183BC35_9TREM</name>
<evidence type="ECO:0000313" key="4">
    <source>
        <dbReference type="WBParaSite" id="ECPE_0001681301-mRNA-1"/>
    </source>
</evidence>
<proteinExistence type="predicted"/>
<feature type="compositionally biased region" description="Basic and acidic residues" evidence="1">
    <location>
        <begin position="47"/>
        <end position="60"/>
    </location>
</feature>
<evidence type="ECO:0000313" key="2">
    <source>
        <dbReference type="EMBL" id="VDP94042.1"/>
    </source>
</evidence>
<dbReference type="EMBL" id="UZAN01065762">
    <property type="protein sequence ID" value="VDP94042.1"/>
    <property type="molecule type" value="Genomic_DNA"/>
</dbReference>
<protein>
    <submittedName>
        <fullName evidence="4">Alpha-mannosidase</fullName>
    </submittedName>
</protein>
<accession>A0A183BC35</accession>
<dbReference type="Proteomes" id="UP000272942">
    <property type="component" value="Unassembled WGS sequence"/>
</dbReference>
<dbReference type="AlphaFoldDB" id="A0A183BC35"/>
<evidence type="ECO:0000313" key="3">
    <source>
        <dbReference type="Proteomes" id="UP000272942"/>
    </source>
</evidence>
<gene>
    <name evidence="2" type="ORF">ECPE_LOCUS16770</name>
</gene>
<feature type="region of interest" description="Disordered" evidence="1">
    <location>
        <begin position="30"/>
        <end position="75"/>
    </location>
</feature>
<keyword evidence="3" id="KW-1185">Reference proteome</keyword>
<organism evidence="4">
    <name type="scientific">Echinostoma caproni</name>
    <dbReference type="NCBI Taxonomy" id="27848"/>
    <lineage>
        <taxon>Eukaryota</taxon>
        <taxon>Metazoa</taxon>
        <taxon>Spiralia</taxon>
        <taxon>Lophotrochozoa</taxon>
        <taxon>Platyhelminthes</taxon>
        <taxon>Trematoda</taxon>
        <taxon>Digenea</taxon>
        <taxon>Plagiorchiida</taxon>
        <taxon>Echinostomata</taxon>
        <taxon>Echinostomatoidea</taxon>
        <taxon>Echinostomatidae</taxon>
        <taxon>Echinostoma</taxon>
    </lineage>
</organism>
<sequence length="75" mass="8543">MECSFTPDTQNELRVKLHLASERTERIWSLPDNAGEDVHVPFLPSSEKPHALGNRLDKATEQMSDTPLSRYHPLT</sequence>
<evidence type="ECO:0000256" key="1">
    <source>
        <dbReference type="SAM" id="MobiDB-lite"/>
    </source>
</evidence>
<reference evidence="4" key="1">
    <citation type="submission" date="2016-06" db="UniProtKB">
        <authorList>
            <consortium name="WormBaseParasite"/>
        </authorList>
    </citation>
    <scope>IDENTIFICATION</scope>
</reference>
<reference evidence="2 3" key="2">
    <citation type="submission" date="2018-11" db="EMBL/GenBank/DDBJ databases">
        <authorList>
            <consortium name="Pathogen Informatics"/>
        </authorList>
    </citation>
    <scope>NUCLEOTIDE SEQUENCE [LARGE SCALE GENOMIC DNA]</scope>
    <source>
        <strain evidence="2 3">Egypt</strain>
    </source>
</reference>
<dbReference type="WBParaSite" id="ECPE_0001681301-mRNA-1">
    <property type="protein sequence ID" value="ECPE_0001681301-mRNA-1"/>
    <property type="gene ID" value="ECPE_0001681301"/>
</dbReference>